<accession>U4KV62</accession>
<dbReference type="EMBL" id="HF935232">
    <property type="protein sequence ID" value="CCX05082.1"/>
    <property type="molecule type" value="Genomic_DNA"/>
</dbReference>
<name>U4KV62_PYROM</name>
<dbReference type="Proteomes" id="UP000018144">
    <property type="component" value="Unassembled WGS sequence"/>
</dbReference>
<evidence type="ECO:0000313" key="3">
    <source>
        <dbReference type="Proteomes" id="UP000018144"/>
    </source>
</evidence>
<protein>
    <submittedName>
        <fullName evidence="2">Uncharacterized protein</fullName>
    </submittedName>
</protein>
<feature type="region of interest" description="Disordered" evidence="1">
    <location>
        <begin position="1"/>
        <end position="26"/>
    </location>
</feature>
<sequence length="233" mass="26869">MARTRRVITGTSQSGDPPLGPSRRIDPEFRPRLFASLIARFGIRQPASETPETTPSPSLPRQSCTSSAILQSATPSRHVSTSSTFSAITNLHPTPEAAIFSIKHSYIGQKMRLNEKYIHLCEEELLLRHTVHCLNDQLHLLECIKFTRGSLRTLYKTVEYERAQAGIRLYMLNKKKRECQEMIDRAERMFARRVARVRREMAQKKQEEELGDGIILREVLGVMDRYRNYVRNL</sequence>
<reference evidence="2 3" key="1">
    <citation type="journal article" date="2013" name="PLoS Genet.">
        <title>The genome and development-dependent transcriptomes of Pyronema confluens: a window into fungal evolution.</title>
        <authorList>
            <person name="Traeger S."/>
            <person name="Altegoer F."/>
            <person name="Freitag M."/>
            <person name="Gabaldon T."/>
            <person name="Kempken F."/>
            <person name="Kumar A."/>
            <person name="Marcet-Houben M."/>
            <person name="Poggeler S."/>
            <person name="Stajich J.E."/>
            <person name="Nowrousian M."/>
        </authorList>
    </citation>
    <scope>NUCLEOTIDE SEQUENCE [LARGE SCALE GENOMIC DNA]</scope>
    <source>
        <strain evidence="3">CBS 100304</strain>
        <tissue evidence="2">Vegetative mycelium</tissue>
    </source>
</reference>
<proteinExistence type="predicted"/>
<gene>
    <name evidence="2" type="ORF">PCON_04669</name>
</gene>
<evidence type="ECO:0000256" key="1">
    <source>
        <dbReference type="SAM" id="MobiDB-lite"/>
    </source>
</evidence>
<dbReference type="AlphaFoldDB" id="U4KV62"/>
<organism evidence="2 3">
    <name type="scientific">Pyronema omphalodes (strain CBS 100304)</name>
    <name type="common">Pyronema confluens</name>
    <dbReference type="NCBI Taxonomy" id="1076935"/>
    <lineage>
        <taxon>Eukaryota</taxon>
        <taxon>Fungi</taxon>
        <taxon>Dikarya</taxon>
        <taxon>Ascomycota</taxon>
        <taxon>Pezizomycotina</taxon>
        <taxon>Pezizomycetes</taxon>
        <taxon>Pezizales</taxon>
        <taxon>Pyronemataceae</taxon>
        <taxon>Pyronema</taxon>
    </lineage>
</organism>
<evidence type="ECO:0000313" key="2">
    <source>
        <dbReference type="EMBL" id="CCX05082.1"/>
    </source>
</evidence>
<keyword evidence="3" id="KW-1185">Reference proteome</keyword>
<dbReference type="OrthoDB" id="10493849at2759"/>